<dbReference type="Proteomes" id="UP000267096">
    <property type="component" value="Unassembled WGS sequence"/>
</dbReference>
<protein>
    <submittedName>
        <fullName evidence="7">Apoptosis inhibitor 5 (inferred by orthology to a human protein)</fullName>
    </submittedName>
</protein>
<dbReference type="WBParaSite" id="ASIM_0001417401-mRNA-1">
    <property type="protein sequence ID" value="ASIM_0001417401-mRNA-1"/>
    <property type="gene ID" value="ASIM_0001417401"/>
</dbReference>
<dbReference type="PANTHER" id="PTHR12758:SF19">
    <property type="entry name" value="APOPTOSIS INHIBITOR 5"/>
    <property type="match status" value="1"/>
</dbReference>
<reference evidence="5 6" key="2">
    <citation type="submission" date="2018-11" db="EMBL/GenBank/DDBJ databases">
        <authorList>
            <consortium name="Pathogen Informatics"/>
        </authorList>
    </citation>
    <scope>NUCLEOTIDE SEQUENCE [LARGE SCALE GENOMIC DNA]</scope>
</reference>
<dbReference type="Gene3D" id="1.25.40.20">
    <property type="entry name" value="Ankyrin repeat-containing domain"/>
    <property type="match status" value="1"/>
</dbReference>
<feature type="repeat" description="ANK" evidence="3">
    <location>
        <begin position="690"/>
        <end position="722"/>
    </location>
</feature>
<keyword evidence="2" id="KW-0053">Apoptosis</keyword>
<reference evidence="7" key="1">
    <citation type="submission" date="2017-02" db="UniProtKB">
        <authorList>
            <consortium name="WormBaseParasite"/>
        </authorList>
    </citation>
    <scope>IDENTIFICATION</scope>
</reference>
<dbReference type="InterPro" id="IPR008383">
    <property type="entry name" value="API5"/>
</dbReference>
<dbReference type="GO" id="GO:0006915">
    <property type="term" value="P:apoptotic process"/>
    <property type="evidence" value="ECO:0007669"/>
    <property type="project" value="UniProtKB-KW"/>
</dbReference>
<feature type="repeat" description="ANK" evidence="3">
    <location>
        <begin position="657"/>
        <end position="689"/>
    </location>
</feature>
<dbReference type="GO" id="GO:0003723">
    <property type="term" value="F:RNA binding"/>
    <property type="evidence" value="ECO:0007669"/>
    <property type="project" value="TreeGrafter"/>
</dbReference>
<dbReference type="PROSITE" id="PS50088">
    <property type="entry name" value="ANK_REPEAT"/>
    <property type="match status" value="2"/>
</dbReference>
<dbReference type="AlphaFoldDB" id="A0A0M3K049"/>
<sequence>MALSPTLDDIYDACGRLDEAKGEKNVDDYALFLDGAKNGDAKVKKLSAQMIVRYWKNFTEQRNMAFYSLVSILEDRDPETRKAVIRELSQLVKTGELVDKIADVLSQMLQQTDDPQEMSILTNTLVQFLKSYPKGIVIRFNVFVDLSGRSDGGEGHIDKEKKESIFNSCERNLDVLSAIFVNITKSEDEAIRIRLLKFINEHLRDVAAKQLSAELRTLIEEQFREIMKDVTAAEFDLIFNLMRSMNTYESVQGRIFLYKMVVEQIAIEQPFPAQDVQRFDQILYFVERAQTLLSANCRSTDLMNYLVSKGIPALQSELTVKTTATAPVATSLKNRLLRAIAQLAPYAGTLSEERVTAIFEYLLNLIPPLPSEILETNVDGNGTEEEEVESRLKLSELEAVGLAIYTLFKKNRNIFNSLLEQKEQFSNWPKRIIYLAGLLQNYITSANNELKQLCDVHAGQCDRVKIDFLESALKMAWNVLKICKDLAHPKPTFQLTIQPSWNKCATTAVASSRSKLSFTQKSVEHASSGNNNSNISSASTSTKRRITMNDGNDEVKDKKERFSENYYVPPGGKYSGSVSGFNKRGVWRANWSRFRGGGSARARGLSSGRFRRFVAPNVDDKSIMSRQAFEIAGAQVDKIGKSNKWPSNESNVNTMIDGRYPIHYAADYGQIEIMQYLLSKGADVNVTDVHGITALLAAVFEGHKQIVCLLLSKGARRDDKAPDGRCIAECTNEEDIKQMLAVENYCA</sequence>
<dbReference type="PANTHER" id="PTHR12758">
    <property type="entry name" value="APOPTOSIS INHIBITOR 5-RELATED"/>
    <property type="match status" value="1"/>
</dbReference>
<evidence type="ECO:0000313" key="6">
    <source>
        <dbReference type="Proteomes" id="UP000267096"/>
    </source>
</evidence>
<dbReference type="EMBL" id="UYRR01031443">
    <property type="protein sequence ID" value="VDK50132.1"/>
    <property type="molecule type" value="Genomic_DNA"/>
</dbReference>
<dbReference type="Gene3D" id="1.25.10.10">
    <property type="entry name" value="Leucine-rich Repeat Variant"/>
    <property type="match status" value="1"/>
</dbReference>
<organism evidence="7">
    <name type="scientific">Anisakis simplex</name>
    <name type="common">Herring worm</name>
    <dbReference type="NCBI Taxonomy" id="6269"/>
    <lineage>
        <taxon>Eukaryota</taxon>
        <taxon>Metazoa</taxon>
        <taxon>Ecdysozoa</taxon>
        <taxon>Nematoda</taxon>
        <taxon>Chromadorea</taxon>
        <taxon>Rhabditida</taxon>
        <taxon>Spirurina</taxon>
        <taxon>Ascaridomorpha</taxon>
        <taxon>Ascaridoidea</taxon>
        <taxon>Anisakidae</taxon>
        <taxon>Anisakis</taxon>
        <taxon>Anisakis simplex complex</taxon>
    </lineage>
</organism>
<dbReference type="SMART" id="SM00248">
    <property type="entry name" value="ANK"/>
    <property type="match status" value="2"/>
</dbReference>
<dbReference type="SUPFAM" id="SSF48371">
    <property type="entry name" value="ARM repeat"/>
    <property type="match status" value="1"/>
</dbReference>
<proteinExistence type="inferred from homology"/>
<evidence type="ECO:0000256" key="1">
    <source>
        <dbReference type="ARBA" id="ARBA00009515"/>
    </source>
</evidence>
<dbReference type="InterPro" id="IPR002110">
    <property type="entry name" value="Ankyrin_rpt"/>
</dbReference>
<dbReference type="GO" id="GO:0005634">
    <property type="term" value="C:nucleus"/>
    <property type="evidence" value="ECO:0007669"/>
    <property type="project" value="TreeGrafter"/>
</dbReference>
<keyword evidence="3" id="KW-0040">ANK repeat</keyword>
<dbReference type="InterPro" id="IPR011989">
    <property type="entry name" value="ARM-like"/>
</dbReference>
<dbReference type="Pfam" id="PF05918">
    <property type="entry name" value="API5"/>
    <property type="match status" value="2"/>
</dbReference>
<accession>A0A0M3K049</accession>
<gene>
    <name evidence="5" type="ORF">ASIM_LOCUS13602</name>
</gene>
<comment type="similarity">
    <text evidence="1">Belongs to the API5 family.</text>
</comment>
<keyword evidence="6" id="KW-1185">Reference proteome</keyword>
<dbReference type="PROSITE" id="PS50297">
    <property type="entry name" value="ANK_REP_REGION"/>
    <property type="match status" value="2"/>
</dbReference>
<name>A0A0M3K049_ANISI</name>
<dbReference type="GO" id="GO:0043066">
    <property type="term" value="P:negative regulation of apoptotic process"/>
    <property type="evidence" value="ECO:0007669"/>
    <property type="project" value="TreeGrafter"/>
</dbReference>
<feature type="region of interest" description="Disordered" evidence="4">
    <location>
        <begin position="521"/>
        <end position="555"/>
    </location>
</feature>
<evidence type="ECO:0000313" key="5">
    <source>
        <dbReference type="EMBL" id="VDK50132.1"/>
    </source>
</evidence>
<evidence type="ECO:0000313" key="7">
    <source>
        <dbReference type="WBParaSite" id="ASIM_0001417401-mRNA-1"/>
    </source>
</evidence>
<dbReference type="InterPro" id="IPR016024">
    <property type="entry name" value="ARM-type_fold"/>
</dbReference>
<evidence type="ECO:0000256" key="2">
    <source>
        <dbReference type="ARBA" id="ARBA00022703"/>
    </source>
</evidence>
<dbReference type="OrthoDB" id="19224at2759"/>
<evidence type="ECO:0000256" key="3">
    <source>
        <dbReference type="PROSITE-ProRule" id="PRU00023"/>
    </source>
</evidence>
<feature type="compositionally biased region" description="Low complexity" evidence="4">
    <location>
        <begin position="527"/>
        <end position="541"/>
    </location>
</feature>
<evidence type="ECO:0000256" key="4">
    <source>
        <dbReference type="SAM" id="MobiDB-lite"/>
    </source>
</evidence>
<dbReference type="InterPro" id="IPR036770">
    <property type="entry name" value="Ankyrin_rpt-contain_sf"/>
</dbReference>
<dbReference type="Pfam" id="PF12796">
    <property type="entry name" value="Ank_2"/>
    <property type="match status" value="1"/>
</dbReference>
<dbReference type="SUPFAM" id="SSF48403">
    <property type="entry name" value="Ankyrin repeat"/>
    <property type="match status" value="1"/>
</dbReference>